<organism evidence="8 9">
    <name type="scientific">Bugula neritina</name>
    <name type="common">Brown bryozoan</name>
    <name type="synonym">Sertularia neritina</name>
    <dbReference type="NCBI Taxonomy" id="10212"/>
    <lineage>
        <taxon>Eukaryota</taxon>
        <taxon>Metazoa</taxon>
        <taxon>Spiralia</taxon>
        <taxon>Lophotrochozoa</taxon>
        <taxon>Bryozoa</taxon>
        <taxon>Gymnolaemata</taxon>
        <taxon>Cheilostomatida</taxon>
        <taxon>Flustrina</taxon>
        <taxon>Buguloidea</taxon>
        <taxon>Bugulidae</taxon>
        <taxon>Bugula</taxon>
    </lineage>
</organism>
<dbReference type="InterPro" id="IPR017850">
    <property type="entry name" value="Alkaline_phosphatase_core_sf"/>
</dbReference>
<comment type="caution">
    <text evidence="8">The sequence shown here is derived from an EMBL/GenBank/DDBJ whole genome shotgun (WGS) entry which is preliminary data.</text>
</comment>
<dbReference type="CDD" id="cd16029">
    <property type="entry name" value="4-S"/>
    <property type="match status" value="1"/>
</dbReference>
<dbReference type="SUPFAM" id="SSF53649">
    <property type="entry name" value="Alkaline phosphatase-like"/>
    <property type="match status" value="1"/>
</dbReference>
<dbReference type="PANTHER" id="PTHR10342">
    <property type="entry name" value="ARYLSULFATASE"/>
    <property type="match status" value="1"/>
</dbReference>
<keyword evidence="6" id="KW-0325">Glycoprotein</keyword>
<evidence type="ECO:0000256" key="5">
    <source>
        <dbReference type="ARBA" id="ARBA00022837"/>
    </source>
</evidence>
<evidence type="ECO:0000259" key="7">
    <source>
        <dbReference type="Pfam" id="PF00884"/>
    </source>
</evidence>
<dbReference type="Pfam" id="PF00884">
    <property type="entry name" value="Sulfatase"/>
    <property type="match status" value="1"/>
</dbReference>
<dbReference type="GO" id="GO:0008484">
    <property type="term" value="F:sulfuric ester hydrolase activity"/>
    <property type="evidence" value="ECO:0007669"/>
    <property type="project" value="InterPro"/>
</dbReference>
<comment type="cofactor">
    <cofactor evidence="1">
        <name>Ca(2+)</name>
        <dbReference type="ChEBI" id="CHEBI:29108"/>
    </cofactor>
</comment>
<evidence type="ECO:0000256" key="4">
    <source>
        <dbReference type="ARBA" id="ARBA00022801"/>
    </source>
</evidence>
<dbReference type="AlphaFoldDB" id="A0A7J7JBH7"/>
<keyword evidence="3" id="KW-0479">Metal-binding</keyword>
<evidence type="ECO:0000256" key="6">
    <source>
        <dbReference type="ARBA" id="ARBA00023180"/>
    </source>
</evidence>
<dbReference type="OrthoDB" id="103349at2759"/>
<proteinExistence type="inferred from homology"/>
<dbReference type="PROSITE" id="PS00149">
    <property type="entry name" value="SULFATASE_2"/>
    <property type="match status" value="1"/>
</dbReference>
<dbReference type="EMBL" id="VXIV02002716">
    <property type="protein sequence ID" value="KAF6023425.1"/>
    <property type="molecule type" value="Genomic_DNA"/>
</dbReference>
<feature type="domain" description="Sulfatase N-terminal" evidence="7">
    <location>
        <begin position="1"/>
        <end position="319"/>
    </location>
</feature>
<name>A0A7J7JBH7_BUGNE</name>
<sequence length="538" mass="60554">MADDIGWNDVGFHNPKLKTPNMNWLAKEGIELTNHYAQPLCSPSRSALMTGKYPSNNGLSQLVVQDFSKNCLPLEHKILPQHLKELGYTTKYVGKWHLGYCDKGCLPRKRGIDEYRGILSSQTEHFKWEEMGVVHRFVNDSVSLENIGTHHSIQEKSDVREMITAHKGKDSPLFMMISTTAPHTPLQVTQEMLRVHDFLVGDDIETMNRRKYLGLVSAVDDIIGEAIQSLREAELYNNSVVIFTSDNGGASIALQLHGLDVAPGNNYPLRSGKGTLFEGGVKVPTIYLDTRLSKTYSGSKRDFLMHISDWLPTLKQLAGSDQLEAGLDGVSQYENLRGGYSGLQKYCVRSGMLLAMTDYSVNRNESLCGATDAAVRFKDWKLIHGTDTGLAIKDIPTEWVKPAESPELPDLLGDSCLRIDENGNQVARCLFNLKDDPHEQSNLYDLHPEIVGQMMEMINREKSGRVQNVYKLPLDTNNVTSRVYEGHVIPRHDFCHPQTDFPLQAVHPSCQFDISEFTENTEYYSKYTSCSNTFLCRI</sequence>
<dbReference type="PANTHER" id="PTHR10342:SF274">
    <property type="entry name" value="ARYLSULFATASE B"/>
    <property type="match status" value="1"/>
</dbReference>
<dbReference type="Gene3D" id="3.40.720.10">
    <property type="entry name" value="Alkaline Phosphatase, subunit A"/>
    <property type="match status" value="1"/>
</dbReference>
<dbReference type="InterPro" id="IPR047115">
    <property type="entry name" value="ARSB"/>
</dbReference>
<dbReference type="PROSITE" id="PS00523">
    <property type="entry name" value="SULFATASE_1"/>
    <property type="match status" value="1"/>
</dbReference>
<dbReference type="Proteomes" id="UP000593567">
    <property type="component" value="Unassembled WGS sequence"/>
</dbReference>
<evidence type="ECO:0000256" key="2">
    <source>
        <dbReference type="ARBA" id="ARBA00008779"/>
    </source>
</evidence>
<evidence type="ECO:0000256" key="3">
    <source>
        <dbReference type="ARBA" id="ARBA00022723"/>
    </source>
</evidence>
<dbReference type="InterPro" id="IPR000917">
    <property type="entry name" value="Sulfatase_N"/>
</dbReference>
<protein>
    <submittedName>
        <fullName evidence="8">ARSB</fullName>
    </submittedName>
</protein>
<gene>
    <name evidence="8" type="ORF">EB796_018264</name>
</gene>
<comment type="similarity">
    <text evidence="2">Belongs to the sulfatase family.</text>
</comment>
<dbReference type="Gene3D" id="3.30.1120.10">
    <property type="match status" value="1"/>
</dbReference>
<evidence type="ECO:0000313" key="8">
    <source>
        <dbReference type="EMBL" id="KAF6023425.1"/>
    </source>
</evidence>
<keyword evidence="4" id="KW-0378">Hydrolase</keyword>
<dbReference type="GO" id="GO:0046872">
    <property type="term" value="F:metal ion binding"/>
    <property type="evidence" value="ECO:0007669"/>
    <property type="project" value="UniProtKB-KW"/>
</dbReference>
<dbReference type="InterPro" id="IPR024607">
    <property type="entry name" value="Sulfatase_CS"/>
</dbReference>
<keyword evidence="9" id="KW-1185">Reference proteome</keyword>
<reference evidence="8" key="1">
    <citation type="submission" date="2020-06" db="EMBL/GenBank/DDBJ databases">
        <title>Draft genome of Bugula neritina, a colonial animal packing powerful symbionts and potential medicines.</title>
        <authorList>
            <person name="Rayko M."/>
        </authorList>
    </citation>
    <scope>NUCLEOTIDE SEQUENCE [LARGE SCALE GENOMIC DNA]</scope>
    <source>
        <strain evidence="8">Kwan_BN1</strain>
    </source>
</reference>
<accession>A0A7J7JBH7</accession>
<evidence type="ECO:0000256" key="1">
    <source>
        <dbReference type="ARBA" id="ARBA00001913"/>
    </source>
</evidence>
<evidence type="ECO:0000313" key="9">
    <source>
        <dbReference type="Proteomes" id="UP000593567"/>
    </source>
</evidence>
<keyword evidence="5" id="KW-0106">Calcium</keyword>